<dbReference type="RefSeq" id="XP_056508288.1">
    <property type="nucleotide sequence ID" value="XM_056659995.1"/>
</dbReference>
<name>A0A9W9EN82_9EURO</name>
<dbReference type="Proteomes" id="UP001141434">
    <property type="component" value="Unassembled WGS sequence"/>
</dbReference>
<dbReference type="AlphaFoldDB" id="A0A9W9EN82"/>
<dbReference type="OrthoDB" id="4362925at2759"/>
<accession>A0A9W9EN82</accession>
<keyword evidence="3" id="KW-1185">Reference proteome</keyword>
<proteinExistence type="predicted"/>
<feature type="compositionally biased region" description="Low complexity" evidence="1">
    <location>
        <begin position="57"/>
        <end position="66"/>
    </location>
</feature>
<feature type="compositionally biased region" description="Low complexity" evidence="1">
    <location>
        <begin position="9"/>
        <end position="19"/>
    </location>
</feature>
<dbReference type="EMBL" id="JAPMSZ010000011">
    <property type="protein sequence ID" value="KAJ5084891.1"/>
    <property type="molecule type" value="Genomic_DNA"/>
</dbReference>
<feature type="region of interest" description="Disordered" evidence="1">
    <location>
        <begin position="1"/>
        <end position="70"/>
    </location>
</feature>
<reference evidence="2" key="2">
    <citation type="journal article" date="2023" name="IMA Fungus">
        <title>Comparative genomic study of the Penicillium genus elucidates a diverse pangenome and 15 lateral gene transfer events.</title>
        <authorList>
            <person name="Petersen C."/>
            <person name="Sorensen T."/>
            <person name="Nielsen M.R."/>
            <person name="Sondergaard T.E."/>
            <person name="Sorensen J.L."/>
            <person name="Fitzpatrick D.A."/>
            <person name="Frisvad J.C."/>
            <person name="Nielsen K.L."/>
        </authorList>
    </citation>
    <scope>NUCLEOTIDE SEQUENCE</scope>
    <source>
        <strain evidence="2">IBT 34128</strain>
    </source>
</reference>
<protein>
    <submittedName>
        <fullName evidence="2">Uncharacterized protein</fullName>
    </submittedName>
</protein>
<evidence type="ECO:0000256" key="1">
    <source>
        <dbReference type="SAM" id="MobiDB-lite"/>
    </source>
</evidence>
<evidence type="ECO:0000313" key="3">
    <source>
        <dbReference type="Proteomes" id="UP001141434"/>
    </source>
</evidence>
<evidence type="ECO:0000313" key="2">
    <source>
        <dbReference type="EMBL" id="KAJ5084891.1"/>
    </source>
</evidence>
<dbReference type="GeneID" id="81399164"/>
<comment type="caution">
    <text evidence="2">The sequence shown here is derived from an EMBL/GenBank/DDBJ whole genome shotgun (WGS) entry which is preliminary data.</text>
</comment>
<reference evidence="2" key="1">
    <citation type="submission" date="2022-11" db="EMBL/GenBank/DDBJ databases">
        <authorList>
            <person name="Petersen C."/>
        </authorList>
    </citation>
    <scope>NUCLEOTIDE SEQUENCE</scope>
    <source>
        <strain evidence="2">IBT 34128</strain>
    </source>
</reference>
<organism evidence="2 3">
    <name type="scientific">Penicillium alfredii</name>
    <dbReference type="NCBI Taxonomy" id="1506179"/>
    <lineage>
        <taxon>Eukaryota</taxon>
        <taxon>Fungi</taxon>
        <taxon>Dikarya</taxon>
        <taxon>Ascomycota</taxon>
        <taxon>Pezizomycotina</taxon>
        <taxon>Eurotiomycetes</taxon>
        <taxon>Eurotiomycetidae</taxon>
        <taxon>Eurotiales</taxon>
        <taxon>Aspergillaceae</taxon>
        <taxon>Penicillium</taxon>
    </lineage>
</organism>
<gene>
    <name evidence="2" type="ORF">NUU61_009470</name>
</gene>
<sequence length="175" mass="19581">MRRKKGLVSKQQSPSQNKQKTVDPAPKGNPSYSLFLPTFYPMSTTTPPPEENTKCPTSSSSSTASTVVEEPQDDVIKPILTRVSVPTPSRVSMGTQTIETGEETMPMGSLPLHFVCTHCQVPRSVRLHGLCICIYCLQHEQKYCVRGQHEMDRPDFVDLDGMEYEVCNQCRSRDS</sequence>